<feature type="region of interest" description="Disordered" evidence="5">
    <location>
        <begin position="619"/>
        <end position="701"/>
    </location>
</feature>
<keyword evidence="3 4" id="KW-0862">Zinc</keyword>
<feature type="compositionally biased region" description="Basic and acidic residues" evidence="5">
    <location>
        <begin position="268"/>
        <end position="277"/>
    </location>
</feature>
<feature type="region of interest" description="Disordered" evidence="5">
    <location>
        <begin position="521"/>
        <end position="602"/>
    </location>
</feature>
<evidence type="ECO:0000256" key="4">
    <source>
        <dbReference type="PROSITE-ProRule" id="PRU00723"/>
    </source>
</evidence>
<feature type="compositionally biased region" description="Low complexity" evidence="5">
    <location>
        <begin position="521"/>
        <end position="532"/>
    </location>
</feature>
<feature type="region of interest" description="Disordered" evidence="5">
    <location>
        <begin position="858"/>
        <end position="950"/>
    </location>
</feature>
<sequence>MDTAPMGLIAAAMPVVVVVAIMAIEAATTRLLLLTAMASSSPRMVPPARTRLLRLNPPMVSLPSRPGIRTMSSSMELRVLPRMLLCPRSLIIRTTPPSRISSLSTVTAIRPSITKLRLPPATLRLTELPRPMLELPQPSGLEFSRLQPLMVHTAAAVAVAVADTTIALQATPVTPAAAPGPYPYQVPPPYTTTTPHPTAPYMPPSPAPPSFDGRSGFGPRHHGRGGLHNHNNNRSRPHQGGDRNKPRNFHNQNKSGPGQNNKSNNDNKNSDNQHQKSDGQSAGKKKKRKTNTLGLTPGEDSDNPSDVEDEEQRLNAIIGADAPNPTTSEEISAWIAERKARYPTLARETARQAKEAEAKELEKKAEELRRELLQVESSIKRKREQQDEGDDMRGSADASSPSAANNNNNNNIKDDDDEGPEVMSTRQGPSNDNVPPPPRKADPAKHCKYFSTGGHCGKRGKCRFVHDPAVREKALREREMNGGRPTLMQRLIMHERDQEDMVIVRTLKYLQDKGLLPKKNTAAASEATQTEAKPAENDEVQTQEGVLPEQTVSATETTTEEKGDVKPEETGETKTAENDKAKTEQAAEAKAKENADGNAEANAEISSLVKDLVGELNKEPGVETPAASALSTTVAIPNGLPPRPVASFTEASSNDAQPIHAGSSPTTSPAKLPQERDPRDWHLKAPLPAQMTAKPPAQFSLPGKTITTPDGWHYLAPLPAPKTAKPAPFSLTSSSMPAQQLGWIGLPRPQTTIQSTPFPFAASPMVSQPQGWNGPSRPQTSTNIVHPSQLFPVGGPLSRAGLPLTVYSSGSATRQTGRTDGLPTTEHGPAVPVHTGPHIKIEPESPNLTSTAQLASTTHLRGGGNSADSIAPQADKAKTKPQVKVESPGPGFISTAQSQQPQQQLGTSNRHARGGNHNRGGRGRGGRAQQRGRGGKHWRAKAKVKVEKRD</sequence>
<feature type="region of interest" description="Disordered" evidence="5">
    <location>
        <begin position="174"/>
        <end position="309"/>
    </location>
</feature>
<gene>
    <name evidence="7" type="ORF">VTJ49DRAFT_1070</name>
</gene>
<feature type="domain" description="C3H1-type" evidence="6">
    <location>
        <begin position="441"/>
        <end position="469"/>
    </location>
</feature>
<feature type="compositionally biased region" description="Basic and acidic residues" evidence="5">
    <location>
        <begin position="559"/>
        <end position="595"/>
    </location>
</feature>
<evidence type="ECO:0000256" key="3">
    <source>
        <dbReference type="ARBA" id="ARBA00022833"/>
    </source>
</evidence>
<keyword evidence="8" id="KW-1185">Reference proteome</keyword>
<feature type="compositionally biased region" description="Polar residues" evidence="5">
    <location>
        <begin position="249"/>
        <end position="259"/>
    </location>
</feature>
<evidence type="ECO:0000256" key="1">
    <source>
        <dbReference type="ARBA" id="ARBA00022723"/>
    </source>
</evidence>
<keyword evidence="2 4" id="KW-0863">Zinc-finger</keyword>
<dbReference type="Proteomes" id="UP001583172">
    <property type="component" value="Unassembled WGS sequence"/>
</dbReference>
<proteinExistence type="predicted"/>
<evidence type="ECO:0000259" key="6">
    <source>
        <dbReference type="PROSITE" id="PS50103"/>
    </source>
</evidence>
<evidence type="ECO:0000313" key="8">
    <source>
        <dbReference type="Proteomes" id="UP001583172"/>
    </source>
</evidence>
<feature type="compositionally biased region" description="Polar residues" evidence="5">
    <location>
        <begin position="424"/>
        <end position="433"/>
    </location>
</feature>
<evidence type="ECO:0000256" key="5">
    <source>
        <dbReference type="SAM" id="MobiDB-lite"/>
    </source>
</evidence>
<feature type="compositionally biased region" description="Pro residues" evidence="5">
    <location>
        <begin position="197"/>
        <end position="209"/>
    </location>
</feature>
<evidence type="ECO:0000313" key="7">
    <source>
        <dbReference type="EMBL" id="KAL1839839.1"/>
    </source>
</evidence>
<feature type="compositionally biased region" description="Low complexity" evidence="5">
    <location>
        <begin position="395"/>
        <end position="411"/>
    </location>
</feature>
<feature type="compositionally biased region" description="Basic residues" evidence="5">
    <location>
        <begin position="219"/>
        <end position="237"/>
    </location>
</feature>
<name>A0ABR3VDP0_HUMIN</name>
<dbReference type="Pfam" id="PF10453">
    <property type="entry name" value="NUFIP1"/>
    <property type="match status" value="1"/>
</dbReference>
<keyword evidence="1 4" id="KW-0479">Metal-binding</keyword>
<evidence type="ECO:0000256" key="2">
    <source>
        <dbReference type="ARBA" id="ARBA00022771"/>
    </source>
</evidence>
<dbReference type="PANTHER" id="PTHR13309:SF0">
    <property type="entry name" value="FMR1-INTERACTING PROTEIN NUFIP1"/>
    <property type="match status" value="1"/>
</dbReference>
<feature type="compositionally biased region" description="Basic residues" evidence="5">
    <location>
        <begin position="910"/>
        <end position="925"/>
    </location>
</feature>
<dbReference type="PANTHER" id="PTHR13309">
    <property type="entry name" value="NUCLEAR FRAGILE X MENTAL RETARDATION PROTEIN INTERACTING PROTEIN 1"/>
    <property type="match status" value="1"/>
</dbReference>
<feature type="compositionally biased region" description="Acidic residues" evidence="5">
    <location>
        <begin position="299"/>
        <end position="309"/>
    </location>
</feature>
<dbReference type="PROSITE" id="PS50103">
    <property type="entry name" value="ZF_C3H1"/>
    <property type="match status" value="1"/>
</dbReference>
<organism evidence="7 8">
    <name type="scientific">Humicola insolens</name>
    <name type="common">Soft-rot fungus</name>
    <dbReference type="NCBI Taxonomy" id="85995"/>
    <lineage>
        <taxon>Eukaryota</taxon>
        <taxon>Fungi</taxon>
        <taxon>Dikarya</taxon>
        <taxon>Ascomycota</taxon>
        <taxon>Pezizomycotina</taxon>
        <taxon>Sordariomycetes</taxon>
        <taxon>Sordariomycetidae</taxon>
        <taxon>Sordariales</taxon>
        <taxon>Chaetomiaceae</taxon>
        <taxon>Mycothermus</taxon>
    </lineage>
</organism>
<feature type="compositionally biased region" description="Basic and acidic residues" evidence="5">
    <location>
        <begin position="673"/>
        <end position="683"/>
    </location>
</feature>
<dbReference type="InterPro" id="IPR019496">
    <property type="entry name" value="NUFIP1_cons_dom"/>
</dbReference>
<feature type="compositionally biased region" description="Basic residues" evidence="5">
    <location>
        <begin position="933"/>
        <end position="943"/>
    </location>
</feature>
<comment type="caution">
    <text evidence="7">The sequence shown here is derived from an EMBL/GenBank/DDBJ whole genome shotgun (WGS) entry which is preliminary data.</text>
</comment>
<feature type="compositionally biased region" description="Pro residues" evidence="5">
    <location>
        <begin position="178"/>
        <end position="190"/>
    </location>
</feature>
<feature type="region of interest" description="Disordered" evidence="5">
    <location>
        <begin position="810"/>
        <end position="830"/>
    </location>
</feature>
<accession>A0ABR3VDP0</accession>
<feature type="compositionally biased region" description="Polar residues" evidence="5">
    <location>
        <begin position="540"/>
        <end position="557"/>
    </location>
</feature>
<dbReference type="InterPro" id="IPR039136">
    <property type="entry name" value="NUFIP1-like"/>
</dbReference>
<dbReference type="InterPro" id="IPR000571">
    <property type="entry name" value="Znf_CCCH"/>
</dbReference>
<feature type="zinc finger region" description="C3H1-type" evidence="4">
    <location>
        <begin position="441"/>
        <end position="469"/>
    </location>
</feature>
<dbReference type="EMBL" id="JAZGSY010000138">
    <property type="protein sequence ID" value="KAL1839839.1"/>
    <property type="molecule type" value="Genomic_DNA"/>
</dbReference>
<dbReference type="SUPFAM" id="SSF90229">
    <property type="entry name" value="CCCH zinc finger"/>
    <property type="match status" value="1"/>
</dbReference>
<reference evidence="7 8" key="1">
    <citation type="journal article" date="2024" name="Commun. Biol.">
        <title>Comparative genomic analysis of thermophilic fungi reveals convergent evolutionary adaptations and gene losses.</title>
        <authorList>
            <person name="Steindorff A.S."/>
            <person name="Aguilar-Pontes M.V."/>
            <person name="Robinson A.J."/>
            <person name="Andreopoulos B."/>
            <person name="LaButti K."/>
            <person name="Kuo A."/>
            <person name="Mondo S."/>
            <person name="Riley R."/>
            <person name="Otillar R."/>
            <person name="Haridas S."/>
            <person name="Lipzen A."/>
            <person name="Grimwood J."/>
            <person name="Schmutz J."/>
            <person name="Clum A."/>
            <person name="Reid I.D."/>
            <person name="Moisan M.C."/>
            <person name="Butler G."/>
            <person name="Nguyen T.T.M."/>
            <person name="Dewar K."/>
            <person name="Conant G."/>
            <person name="Drula E."/>
            <person name="Henrissat B."/>
            <person name="Hansel C."/>
            <person name="Singer S."/>
            <person name="Hutchinson M.I."/>
            <person name="de Vries R.P."/>
            <person name="Natvig D.O."/>
            <person name="Powell A.J."/>
            <person name="Tsang A."/>
            <person name="Grigoriev I.V."/>
        </authorList>
    </citation>
    <scope>NUCLEOTIDE SEQUENCE [LARGE SCALE GENOMIC DNA]</scope>
    <source>
        <strain evidence="7 8">CBS 620.91</strain>
    </source>
</reference>
<protein>
    <recommendedName>
        <fullName evidence="6">C3H1-type domain-containing protein</fullName>
    </recommendedName>
</protein>
<dbReference type="InterPro" id="IPR036855">
    <property type="entry name" value="Znf_CCCH_sf"/>
</dbReference>
<feature type="region of interest" description="Disordered" evidence="5">
    <location>
        <begin position="377"/>
        <end position="446"/>
    </location>
</feature>